<dbReference type="STRING" id="1428652.BIV24_09115"/>
<gene>
    <name evidence="1" type="ORF">BIV24_09115</name>
</gene>
<evidence type="ECO:0000313" key="1">
    <source>
        <dbReference type="EMBL" id="OIJ95430.1"/>
    </source>
</evidence>
<organism evidence="1 2">
    <name type="scientific">Streptomyces colonosanans</name>
    <dbReference type="NCBI Taxonomy" id="1428652"/>
    <lineage>
        <taxon>Bacteria</taxon>
        <taxon>Bacillati</taxon>
        <taxon>Actinomycetota</taxon>
        <taxon>Actinomycetes</taxon>
        <taxon>Kitasatosporales</taxon>
        <taxon>Streptomycetaceae</taxon>
        <taxon>Streptomyces</taxon>
    </lineage>
</organism>
<accession>A0A1S2PPG9</accession>
<dbReference type="AlphaFoldDB" id="A0A1S2PPG9"/>
<dbReference type="RefSeq" id="WP_071365698.1">
    <property type="nucleotide sequence ID" value="NZ_MLYP01000023.1"/>
</dbReference>
<dbReference type="Proteomes" id="UP000179935">
    <property type="component" value="Unassembled WGS sequence"/>
</dbReference>
<name>A0A1S2PPG9_9ACTN</name>
<dbReference type="OrthoDB" id="9951253at2"/>
<comment type="caution">
    <text evidence="1">The sequence shown here is derived from an EMBL/GenBank/DDBJ whole genome shotgun (WGS) entry which is preliminary data.</text>
</comment>
<proteinExistence type="predicted"/>
<reference evidence="1 2" key="1">
    <citation type="submission" date="2016-10" db="EMBL/GenBank/DDBJ databases">
        <title>Genome sequence of Streptomyces sp. MUSC 93.</title>
        <authorList>
            <person name="Lee L.-H."/>
            <person name="Ser H.-L."/>
            <person name="Law J.W.-F."/>
        </authorList>
    </citation>
    <scope>NUCLEOTIDE SEQUENCE [LARGE SCALE GENOMIC DNA]</scope>
    <source>
        <strain evidence="1 2">MUSC 93</strain>
    </source>
</reference>
<protein>
    <submittedName>
        <fullName evidence="1">Uncharacterized protein</fullName>
    </submittedName>
</protein>
<sequence length="82" mass="9109">MYSDPWLVTFRLLDEAGTRHSYVIKDAASAFLARQAARKLADTPAEQAARKGAAIDPRYDDVLALNPIVLARTLHFDPRTPT</sequence>
<evidence type="ECO:0000313" key="2">
    <source>
        <dbReference type="Proteomes" id="UP000179935"/>
    </source>
</evidence>
<keyword evidence="2" id="KW-1185">Reference proteome</keyword>
<dbReference type="EMBL" id="MLYP01000023">
    <property type="protein sequence ID" value="OIJ95430.1"/>
    <property type="molecule type" value="Genomic_DNA"/>
</dbReference>